<dbReference type="OrthoDB" id="354769at2759"/>
<dbReference type="PANTHER" id="PTHR14464:SF4">
    <property type="entry name" value="EXONUCLEASE V"/>
    <property type="match status" value="1"/>
</dbReference>
<dbReference type="GO" id="GO:0045145">
    <property type="term" value="F:single-stranded DNA 5'-3' DNA exonuclease activity"/>
    <property type="evidence" value="ECO:0007669"/>
    <property type="project" value="InterPro"/>
</dbReference>
<dbReference type="RefSeq" id="XP_056468884.1">
    <property type="nucleotide sequence ID" value="XM_056623896.1"/>
</dbReference>
<dbReference type="InterPro" id="IPR019190">
    <property type="entry name" value="EXOV"/>
</dbReference>
<keyword evidence="4" id="KW-0408">Iron</keyword>
<comment type="caution">
    <text evidence="8">The sequence shown here is derived from an EMBL/GenBank/DDBJ whole genome shotgun (WGS) entry which is preliminary data.</text>
</comment>
<feature type="region of interest" description="Disordered" evidence="7">
    <location>
        <begin position="95"/>
        <end position="171"/>
    </location>
</feature>
<evidence type="ECO:0000256" key="2">
    <source>
        <dbReference type="ARBA" id="ARBA00009797"/>
    </source>
</evidence>
<dbReference type="AlphaFoldDB" id="A0A9W9EIC5"/>
<evidence type="ECO:0000313" key="8">
    <source>
        <dbReference type="EMBL" id="KAJ5082362.1"/>
    </source>
</evidence>
<evidence type="ECO:0000256" key="3">
    <source>
        <dbReference type="ARBA" id="ARBA00011245"/>
    </source>
</evidence>
<evidence type="ECO:0000313" key="9">
    <source>
        <dbReference type="Proteomes" id="UP001149074"/>
    </source>
</evidence>
<gene>
    <name evidence="8" type="ORF">N7532_011405</name>
</gene>
<feature type="region of interest" description="Disordered" evidence="7">
    <location>
        <begin position="36"/>
        <end position="62"/>
    </location>
</feature>
<dbReference type="GeneID" id="81362875"/>
<dbReference type="Pfam" id="PF09810">
    <property type="entry name" value="Exo5"/>
    <property type="match status" value="1"/>
</dbReference>
<feature type="region of interest" description="Disordered" evidence="7">
    <location>
        <begin position="459"/>
        <end position="495"/>
    </location>
</feature>
<evidence type="ECO:0000256" key="1">
    <source>
        <dbReference type="ARBA" id="ARBA00001966"/>
    </source>
</evidence>
<keyword evidence="9" id="KW-1185">Reference proteome</keyword>
<feature type="compositionally biased region" description="Low complexity" evidence="7">
    <location>
        <begin position="476"/>
        <end position="490"/>
    </location>
</feature>
<feature type="compositionally biased region" description="Acidic residues" evidence="7">
    <location>
        <begin position="459"/>
        <end position="471"/>
    </location>
</feature>
<accession>A0A9W9EIC5</accession>
<proteinExistence type="inferred from homology"/>
<name>A0A9W9EIC5_9EURO</name>
<keyword evidence="4" id="KW-0479">Metal-binding</keyword>
<evidence type="ECO:0000256" key="6">
    <source>
        <dbReference type="ARBA" id="ARBA00022839"/>
    </source>
</evidence>
<comment type="cofactor">
    <cofactor evidence="1">
        <name>[4Fe-4S] cluster</name>
        <dbReference type="ChEBI" id="CHEBI:49883"/>
    </cofactor>
</comment>
<keyword evidence="4" id="KW-0411">Iron-sulfur</keyword>
<evidence type="ECO:0000256" key="7">
    <source>
        <dbReference type="SAM" id="MobiDB-lite"/>
    </source>
</evidence>
<keyword evidence="4" id="KW-0004">4Fe-4S</keyword>
<feature type="compositionally biased region" description="Polar residues" evidence="7">
    <location>
        <begin position="46"/>
        <end position="62"/>
    </location>
</feature>
<dbReference type="GO" id="GO:0051539">
    <property type="term" value="F:4 iron, 4 sulfur cluster binding"/>
    <property type="evidence" value="ECO:0007669"/>
    <property type="project" value="UniProtKB-KW"/>
</dbReference>
<reference evidence="8" key="1">
    <citation type="submission" date="2022-11" db="EMBL/GenBank/DDBJ databases">
        <authorList>
            <person name="Petersen C."/>
        </authorList>
    </citation>
    <scope>NUCLEOTIDE SEQUENCE</scope>
    <source>
        <strain evidence="8">IBT 30761</strain>
    </source>
</reference>
<dbReference type="GO" id="GO:0036297">
    <property type="term" value="P:interstrand cross-link repair"/>
    <property type="evidence" value="ECO:0007669"/>
    <property type="project" value="TreeGrafter"/>
</dbReference>
<feature type="region of interest" description="Disordered" evidence="7">
    <location>
        <begin position="1"/>
        <end position="23"/>
    </location>
</feature>
<feature type="compositionally biased region" description="Basic and acidic residues" evidence="7">
    <location>
        <begin position="157"/>
        <end position="168"/>
    </location>
</feature>
<evidence type="ECO:0000256" key="4">
    <source>
        <dbReference type="ARBA" id="ARBA00022485"/>
    </source>
</evidence>
<dbReference type="GO" id="GO:0005634">
    <property type="term" value="C:nucleus"/>
    <property type="evidence" value="ECO:0007669"/>
    <property type="project" value="TreeGrafter"/>
</dbReference>
<comment type="subunit">
    <text evidence="3">Monomer.</text>
</comment>
<sequence>MSCSPVPRPEPDSSDYGTDFTEEEDELLNELLAAADAQHAPVRSDAISTSTSTPNFAVPTTENANIVTTPELPVPGSLQPAIYAALVADIEDGIEGPSSPRLPKVLPRENPRSPWKQASQRQWFGSRGAGSYLGCPSPGPSNSNRSSPFVEHPNSSEGRERERERSAGRELAWTQEAQAAPMVDSRTPVERFRHKPNKAFSVTDLVSPAWCELQYWYTLTKHGRKRRTSAMKKGSVVHKSLEDELYTTVPVEITTKEDAWALRIWNVIQGLRLLREYGVTRELEVWGLIDGEVVNGVIDQLSYKCPDSELEKTAAGFYEDAAASRVASPEYQMSLSDFLLSSSQGGRRLSDIADIEHVEESPPVDEESMAVFGLPRIYMTDVKTKANGSAPTVKSTSFRPTLLQLQLYYHMLNRLITSDDVNIDVLATRYDFDSERPFTEPFISEVGCLNNEFFDADSSEEPILDDLPDPDDAGRRSSGSPSASRPPKSSQESTDILVTHRNLSSLWGYMKKQLRFTFLHSPSPNSSSVAPSIPSHSQPKMLEEYHTLLSPVLTARYVSSTPTSDLQPRHIGSRSFLFDPDHMKSYITEQMEWWRGQRDPRGVNVVEAWKCRICEFNDECTWRQERAMEYARRNTRWRSSASADI</sequence>
<dbReference type="EMBL" id="JAPQKI010000011">
    <property type="protein sequence ID" value="KAJ5082362.1"/>
    <property type="molecule type" value="Genomic_DNA"/>
</dbReference>
<keyword evidence="6" id="KW-0378">Hydrolase</keyword>
<keyword evidence="6" id="KW-0269">Exonuclease</keyword>
<comment type="similarity">
    <text evidence="2">Belongs to the EXO5 family.</text>
</comment>
<dbReference type="PANTHER" id="PTHR14464">
    <property type="entry name" value="EXONUCLEASE V"/>
    <property type="match status" value="1"/>
</dbReference>
<dbReference type="GO" id="GO:0005739">
    <property type="term" value="C:mitochondrion"/>
    <property type="evidence" value="ECO:0007669"/>
    <property type="project" value="TreeGrafter"/>
</dbReference>
<organism evidence="8 9">
    <name type="scientific">Penicillium argentinense</name>
    <dbReference type="NCBI Taxonomy" id="1131581"/>
    <lineage>
        <taxon>Eukaryota</taxon>
        <taxon>Fungi</taxon>
        <taxon>Dikarya</taxon>
        <taxon>Ascomycota</taxon>
        <taxon>Pezizomycotina</taxon>
        <taxon>Eurotiomycetes</taxon>
        <taxon>Eurotiomycetidae</taxon>
        <taxon>Eurotiales</taxon>
        <taxon>Aspergillaceae</taxon>
        <taxon>Penicillium</taxon>
    </lineage>
</organism>
<reference evidence="8" key="2">
    <citation type="journal article" date="2023" name="IMA Fungus">
        <title>Comparative genomic study of the Penicillium genus elucidates a diverse pangenome and 15 lateral gene transfer events.</title>
        <authorList>
            <person name="Petersen C."/>
            <person name="Sorensen T."/>
            <person name="Nielsen M.R."/>
            <person name="Sondergaard T.E."/>
            <person name="Sorensen J.L."/>
            <person name="Fitzpatrick D.A."/>
            <person name="Frisvad J.C."/>
            <person name="Nielsen K.L."/>
        </authorList>
    </citation>
    <scope>NUCLEOTIDE SEQUENCE</scope>
    <source>
        <strain evidence="8">IBT 30761</strain>
    </source>
</reference>
<protein>
    <submittedName>
        <fullName evidence="8">Uncharacterized protein</fullName>
    </submittedName>
</protein>
<evidence type="ECO:0000256" key="5">
    <source>
        <dbReference type="ARBA" id="ARBA00022722"/>
    </source>
</evidence>
<keyword evidence="5" id="KW-0540">Nuclease</keyword>
<dbReference type="Proteomes" id="UP001149074">
    <property type="component" value="Unassembled WGS sequence"/>
</dbReference>